<dbReference type="EMBL" id="QPEX01000010">
    <property type="protein sequence ID" value="RCS54516.1"/>
    <property type="molecule type" value="Genomic_DNA"/>
</dbReference>
<name>A0A368KW18_9BACT</name>
<comment type="caution">
    <text evidence="1">The sequence shown here is derived from an EMBL/GenBank/DDBJ whole genome shotgun (WGS) entry which is preliminary data.</text>
</comment>
<evidence type="ECO:0000313" key="2">
    <source>
        <dbReference type="Proteomes" id="UP000253562"/>
    </source>
</evidence>
<dbReference type="RefSeq" id="WP_114367581.1">
    <property type="nucleotide sequence ID" value="NZ_QPEX01000010.1"/>
</dbReference>
<dbReference type="Proteomes" id="UP000253562">
    <property type="component" value="Unassembled WGS sequence"/>
</dbReference>
<proteinExistence type="predicted"/>
<accession>A0A368KW18</accession>
<dbReference type="Pfam" id="PF03692">
    <property type="entry name" value="CxxCxxCC"/>
    <property type="match status" value="1"/>
</dbReference>
<organism evidence="1 2">
    <name type="scientific">Bremerella cremea</name>
    <dbReference type="NCBI Taxonomy" id="1031537"/>
    <lineage>
        <taxon>Bacteria</taxon>
        <taxon>Pseudomonadati</taxon>
        <taxon>Planctomycetota</taxon>
        <taxon>Planctomycetia</taxon>
        <taxon>Pirellulales</taxon>
        <taxon>Pirellulaceae</taxon>
        <taxon>Bremerella</taxon>
    </lineage>
</organism>
<dbReference type="AlphaFoldDB" id="A0A368KW18"/>
<dbReference type="InterPro" id="IPR005358">
    <property type="entry name" value="Puta_zinc/iron-chelating_dom"/>
</dbReference>
<dbReference type="PANTHER" id="PTHR35866:SF1">
    <property type="entry name" value="YKGJ FAMILY CYSTEINE CLUSTER PROTEIN"/>
    <property type="match status" value="1"/>
</dbReference>
<protein>
    <submittedName>
        <fullName evidence="1">YkgJ family cysteine cluster protein</fullName>
    </submittedName>
</protein>
<gene>
    <name evidence="1" type="ORF">DTL42_05085</name>
</gene>
<reference evidence="1 2" key="1">
    <citation type="submission" date="2018-07" db="EMBL/GenBank/DDBJ databases">
        <title>Comparative genomes isolates from brazilian mangrove.</title>
        <authorList>
            <person name="De Araujo J.E."/>
            <person name="Taketani R.G."/>
            <person name="Silva M.C.P."/>
            <person name="Lourenco M.V."/>
            <person name="Oliveira V.M."/>
            <person name="Andreote F.D."/>
        </authorList>
    </citation>
    <scope>NUCLEOTIDE SEQUENCE [LARGE SCALE GENOMIC DNA]</scope>
    <source>
        <strain evidence="1 2">HEX PRIS-MGV</strain>
    </source>
</reference>
<dbReference type="OrthoDB" id="9810361at2"/>
<dbReference type="PANTHER" id="PTHR35866">
    <property type="entry name" value="PUTATIVE-RELATED"/>
    <property type="match status" value="1"/>
</dbReference>
<evidence type="ECO:0000313" key="1">
    <source>
        <dbReference type="EMBL" id="RCS54516.1"/>
    </source>
</evidence>
<sequence>MSNSSPNKGPWYQDGLQFECSQCGDCCTGGPGYVWVNDAEIEALAQETGMTVPQFESVYVRQVGMRKSLKEYSTGDCVFLDTEKRGCTVYPARPRQCKTWPFWDSNIRTPEDWQSTCDFCPGSGQGRLYTLEEIQERASEIRI</sequence>